<evidence type="ECO:0000313" key="2">
    <source>
        <dbReference type="EMBL" id="MBA0582574.1"/>
    </source>
</evidence>
<protein>
    <submittedName>
        <fullName evidence="2">Uncharacterized protein</fullName>
    </submittedName>
</protein>
<dbReference type="InterPro" id="IPR009360">
    <property type="entry name" value="Isy1"/>
</dbReference>
<dbReference type="GO" id="GO:0000350">
    <property type="term" value="P:generation of catalytic spliceosome for second transesterification step"/>
    <property type="evidence" value="ECO:0007669"/>
    <property type="project" value="InterPro"/>
</dbReference>
<accession>A0A7J8P0B6</accession>
<gene>
    <name evidence="2" type="ORF">Gorai_024714</name>
</gene>
<dbReference type="EMBL" id="JABEZZ010000003">
    <property type="protein sequence ID" value="MBA0582574.1"/>
    <property type="molecule type" value="Genomic_DNA"/>
</dbReference>
<evidence type="ECO:0000256" key="1">
    <source>
        <dbReference type="SAM" id="MobiDB-lite"/>
    </source>
</evidence>
<sequence>MDLEGNTVHVSNPSRRGPAYQYFEATKKLSGVRDLFEKPSKLRKRRTIYDIYKSIDASYYGYKDEDDGVLARVEGPTEAKMRAEAEEEEDVVEEEKREREEEERKDKEREFVVHVPLPGENDIERMIVERKKMKLLSKYASVGLLEE</sequence>
<organism evidence="2 3">
    <name type="scientific">Gossypium raimondii</name>
    <name type="common">Peruvian cotton</name>
    <name type="synonym">Gossypium klotzschianum subsp. raimondii</name>
    <dbReference type="NCBI Taxonomy" id="29730"/>
    <lineage>
        <taxon>Eukaryota</taxon>
        <taxon>Viridiplantae</taxon>
        <taxon>Streptophyta</taxon>
        <taxon>Embryophyta</taxon>
        <taxon>Tracheophyta</taxon>
        <taxon>Spermatophyta</taxon>
        <taxon>Magnoliopsida</taxon>
        <taxon>eudicotyledons</taxon>
        <taxon>Gunneridae</taxon>
        <taxon>Pentapetalae</taxon>
        <taxon>rosids</taxon>
        <taxon>malvids</taxon>
        <taxon>Malvales</taxon>
        <taxon>Malvaceae</taxon>
        <taxon>Malvoideae</taxon>
        <taxon>Gossypium</taxon>
    </lineage>
</organism>
<evidence type="ECO:0000313" key="3">
    <source>
        <dbReference type="Proteomes" id="UP000593578"/>
    </source>
</evidence>
<dbReference type="PANTHER" id="PTHR13021">
    <property type="entry name" value="PRE-MRNA-SPLICING FACTOR ISY1"/>
    <property type="match status" value="1"/>
</dbReference>
<comment type="caution">
    <text evidence="2">The sequence shown here is derived from an EMBL/GenBank/DDBJ whole genome shotgun (WGS) entry which is preliminary data.</text>
</comment>
<feature type="compositionally biased region" description="Basic and acidic residues" evidence="1">
    <location>
        <begin position="94"/>
        <end position="108"/>
    </location>
</feature>
<dbReference type="Proteomes" id="UP000593578">
    <property type="component" value="Unassembled WGS sequence"/>
</dbReference>
<feature type="region of interest" description="Disordered" evidence="1">
    <location>
        <begin position="79"/>
        <end position="108"/>
    </location>
</feature>
<reference evidence="2 3" key="1">
    <citation type="journal article" date="2019" name="Genome Biol. Evol.">
        <title>Insights into the evolution of the New World diploid cottons (Gossypium, subgenus Houzingenia) based on genome sequencing.</title>
        <authorList>
            <person name="Grover C.E."/>
            <person name="Arick M.A. 2nd"/>
            <person name="Thrash A."/>
            <person name="Conover J.L."/>
            <person name="Sanders W.S."/>
            <person name="Peterson D.G."/>
            <person name="Frelichowski J.E."/>
            <person name="Scheffler J.A."/>
            <person name="Scheffler B.E."/>
            <person name="Wendel J.F."/>
        </authorList>
    </citation>
    <scope>NUCLEOTIDE SEQUENCE [LARGE SCALE GENOMIC DNA]</scope>
    <source>
        <strain evidence="2">8</strain>
        <tissue evidence="2">Leaf</tissue>
    </source>
</reference>
<proteinExistence type="predicted"/>
<dbReference type="AlphaFoldDB" id="A0A7J8P0B6"/>
<dbReference type="Pfam" id="PF06246">
    <property type="entry name" value="Isy1"/>
    <property type="match status" value="1"/>
</dbReference>
<name>A0A7J8P0B6_GOSRA</name>